<comment type="caution">
    <text evidence="5">The sequence shown here is derived from an EMBL/GenBank/DDBJ whole genome shotgun (WGS) entry which is preliminary data.</text>
</comment>
<comment type="similarity">
    <text evidence="2">Belongs to the NADH:flavin oxidoreductase/NADH oxidase family.</text>
</comment>
<proteinExistence type="inferred from homology"/>
<dbReference type="InterPro" id="IPR013785">
    <property type="entry name" value="Aldolase_TIM"/>
</dbReference>
<name>A0A7W8MT12_9BACT</name>
<dbReference type="PANTHER" id="PTHR22893">
    <property type="entry name" value="NADH OXIDOREDUCTASE-RELATED"/>
    <property type="match status" value="1"/>
</dbReference>
<evidence type="ECO:0000256" key="3">
    <source>
        <dbReference type="ARBA" id="ARBA00023002"/>
    </source>
</evidence>
<keyword evidence="3 5" id="KW-0560">Oxidoreductase</keyword>
<dbReference type="InterPro" id="IPR001155">
    <property type="entry name" value="OxRdtase_FMN_N"/>
</dbReference>
<dbReference type="GO" id="GO:0005829">
    <property type="term" value="C:cytosol"/>
    <property type="evidence" value="ECO:0007669"/>
    <property type="project" value="UniProtKB-ARBA"/>
</dbReference>
<organism evidence="5 6">
    <name type="scientific">Tunturiibacter empetritectus</name>
    <dbReference type="NCBI Taxonomy" id="3069691"/>
    <lineage>
        <taxon>Bacteria</taxon>
        <taxon>Pseudomonadati</taxon>
        <taxon>Acidobacteriota</taxon>
        <taxon>Terriglobia</taxon>
        <taxon>Terriglobales</taxon>
        <taxon>Acidobacteriaceae</taxon>
        <taxon>Tunturiibacter</taxon>
    </lineage>
</organism>
<evidence type="ECO:0000256" key="2">
    <source>
        <dbReference type="ARBA" id="ARBA00005979"/>
    </source>
</evidence>
<dbReference type="AlphaFoldDB" id="A0A7W8MT12"/>
<comment type="cofactor">
    <cofactor evidence="1">
        <name>FMN</name>
        <dbReference type="ChEBI" id="CHEBI:58210"/>
    </cofactor>
</comment>
<dbReference type="EMBL" id="JACHDY010000003">
    <property type="protein sequence ID" value="MBB5317714.1"/>
    <property type="molecule type" value="Genomic_DNA"/>
</dbReference>
<protein>
    <submittedName>
        <fullName evidence="5">N-ethylmaleimide reductase</fullName>
        <ecNumber evidence="5">1.-.-.-</ecNumber>
    </submittedName>
</protein>
<accession>A0A7W8MT12</accession>
<dbReference type="GO" id="GO:0016628">
    <property type="term" value="F:oxidoreductase activity, acting on the CH-CH group of donors, NAD or NADP as acceptor"/>
    <property type="evidence" value="ECO:0007669"/>
    <property type="project" value="UniProtKB-ARBA"/>
</dbReference>
<evidence type="ECO:0000256" key="1">
    <source>
        <dbReference type="ARBA" id="ARBA00001917"/>
    </source>
</evidence>
<evidence type="ECO:0000313" key="6">
    <source>
        <dbReference type="Proteomes" id="UP000568106"/>
    </source>
</evidence>
<dbReference type="CDD" id="cd02933">
    <property type="entry name" value="OYE_like_FMN"/>
    <property type="match status" value="1"/>
</dbReference>
<keyword evidence="6" id="KW-1185">Reference proteome</keyword>
<sequence length="367" mass="39974">MTTATTQALFSPLQLGPFSLKHRIVMAPLTRSRSTEPGQIPNDLMAEYYSQRASDGGLIITEATSISLNARGWYGAPGIFTDQQVEGWKKIVDAVHAKGGLLFLQLWHTGRASHSSVNGGGAPVAPSAIPFEGVASTPTGWLPTTPPRALNLDEIPLIVEDYRHAAQRAKAAGFDGVELHAANGYLVDQFLQDGSNHRTDQYGGSIENRSRFLLEVVEAITSVWGGDRTGVRIGPGGSFNGMSNSDTEALFTYVAQQLNRFDLAYLHVLEPRVKGNIVINEGQKPIAAAQIRKIFNNKIIAAGGFEPDSAEQIVESGDADLVAFGRHFIANPDLPKRIQQSLPLNPYQRDTFYTFDALGYTDYPLYE</sequence>
<dbReference type="Proteomes" id="UP000568106">
    <property type="component" value="Unassembled WGS sequence"/>
</dbReference>
<dbReference type="Gene3D" id="3.20.20.70">
    <property type="entry name" value="Aldolase class I"/>
    <property type="match status" value="1"/>
</dbReference>
<dbReference type="GO" id="GO:0010181">
    <property type="term" value="F:FMN binding"/>
    <property type="evidence" value="ECO:0007669"/>
    <property type="project" value="InterPro"/>
</dbReference>
<reference evidence="5" key="1">
    <citation type="submission" date="2020-08" db="EMBL/GenBank/DDBJ databases">
        <title>Genomic Encyclopedia of Type Strains, Phase IV (KMG-V): Genome sequencing to study the core and pangenomes of soil and plant-associated prokaryotes.</title>
        <authorList>
            <person name="Whitman W."/>
        </authorList>
    </citation>
    <scope>NUCLEOTIDE SEQUENCE [LARGE SCALE GENOMIC DNA]</scope>
    <source>
        <strain evidence="5">M8UP27</strain>
    </source>
</reference>
<dbReference type="NCBIfam" id="NF007899">
    <property type="entry name" value="PRK10605.1"/>
    <property type="match status" value="1"/>
</dbReference>
<evidence type="ECO:0000259" key="4">
    <source>
        <dbReference type="Pfam" id="PF00724"/>
    </source>
</evidence>
<feature type="domain" description="NADH:flavin oxidoreductase/NADH oxidase N-terminal" evidence="4">
    <location>
        <begin position="9"/>
        <end position="345"/>
    </location>
</feature>
<dbReference type="PANTHER" id="PTHR22893:SF91">
    <property type="entry name" value="NADPH DEHYDROGENASE 2-RELATED"/>
    <property type="match status" value="1"/>
</dbReference>
<dbReference type="Pfam" id="PF00724">
    <property type="entry name" value="Oxidored_FMN"/>
    <property type="match status" value="1"/>
</dbReference>
<evidence type="ECO:0000313" key="5">
    <source>
        <dbReference type="EMBL" id="MBB5317714.1"/>
    </source>
</evidence>
<dbReference type="SUPFAM" id="SSF51395">
    <property type="entry name" value="FMN-linked oxidoreductases"/>
    <property type="match status" value="1"/>
</dbReference>
<gene>
    <name evidence="5" type="ORF">HDF09_002400</name>
</gene>
<dbReference type="InterPro" id="IPR045247">
    <property type="entry name" value="Oye-like"/>
</dbReference>
<dbReference type="FunFam" id="3.20.20.70:FF:000059">
    <property type="entry name" value="N-ethylmaleimide reductase, FMN-linked"/>
    <property type="match status" value="1"/>
</dbReference>
<dbReference type="EC" id="1.-.-.-" evidence="5"/>